<dbReference type="Gene3D" id="1.25.40.80">
    <property type="match status" value="1"/>
</dbReference>
<sequence length="399" mass="45627">MIHRIIYWFRNDLRLHDNEAFFSATQIAQEVVPVYVFDPRQFEKTKFGFRRAGALRAQFLLESVLDLRNRLREKGGDLLIRVGEPEKIVAQLAEEYNAQYIYTSKEIAPDETSVETSLSKNIKVMNVDIKLFWMTTLGSAVDLPFSIAKLPFDFPEFYEKMKPGLKVKTVFPEPEHINLPQGYEAGLIPSLPMLSIDPFEIDAEKKSSGSLQKGGETIGLTKLEQFIEENIKAGKALTSAEPIVDYELSTWLSLGCLSPRYIYSILLPYLSENEDAKVIVRDLLKRDFSNWTLLRHGSRLFKPGGIKHEINKRWLNELPLFEKWMNAETENDAVNTAVTKLITTGYLTTTERVLAADYLTNELGINWTWGAMFFESYLIDYNVSGNWVRWNTIAGVGSI</sequence>
<dbReference type="Pfam" id="PF00875">
    <property type="entry name" value="DNA_photolyase"/>
    <property type="match status" value="1"/>
</dbReference>
<dbReference type="InterPro" id="IPR002081">
    <property type="entry name" value="Cryptochrome/DNA_photolyase_1"/>
</dbReference>
<dbReference type="InterPro" id="IPR014729">
    <property type="entry name" value="Rossmann-like_a/b/a_fold"/>
</dbReference>
<protein>
    <submittedName>
        <fullName evidence="7">Cryptochrome DASH</fullName>
    </submittedName>
</protein>
<comment type="cofactor">
    <cofactor evidence="1">
        <name>(6R)-5,10-methylene-5,6,7,8-tetrahydrofolate</name>
        <dbReference type="ChEBI" id="CHEBI:15636"/>
    </cofactor>
</comment>
<keyword evidence="4" id="KW-0274">FAD</keyword>
<dbReference type="PROSITE" id="PS51645">
    <property type="entry name" value="PHR_CRY_ALPHA_BETA"/>
    <property type="match status" value="1"/>
</dbReference>
<comment type="caution">
    <text evidence="7">The sequence shown here is derived from an EMBL/GenBank/DDBJ whole genome shotgun (WGS) entry which is preliminary data.</text>
</comment>
<dbReference type="InterPro" id="IPR005101">
    <property type="entry name" value="Cryptochr/Photolyase_FAD-bd"/>
</dbReference>
<dbReference type="Proteomes" id="UP000304900">
    <property type="component" value="Unassembled WGS sequence"/>
</dbReference>
<evidence type="ECO:0000256" key="4">
    <source>
        <dbReference type="ARBA" id="ARBA00022827"/>
    </source>
</evidence>
<proteinExistence type="predicted"/>
<dbReference type="GO" id="GO:0003904">
    <property type="term" value="F:deoxyribodipyrimidine photo-lyase activity"/>
    <property type="evidence" value="ECO:0007669"/>
    <property type="project" value="TreeGrafter"/>
</dbReference>
<dbReference type="GO" id="GO:0003677">
    <property type="term" value="F:DNA binding"/>
    <property type="evidence" value="ECO:0007669"/>
    <property type="project" value="TreeGrafter"/>
</dbReference>
<dbReference type="InterPro" id="IPR036134">
    <property type="entry name" value="Crypto/Photolyase_FAD-like_sf"/>
</dbReference>
<dbReference type="OrthoDB" id="9772484at2"/>
<evidence type="ECO:0000256" key="5">
    <source>
        <dbReference type="PIRSR" id="PIRSR602081-2"/>
    </source>
</evidence>
<feature type="site" description="Electron transfer via tryptophanyl radical" evidence="5">
    <location>
        <position position="367"/>
    </location>
</feature>
<dbReference type="RefSeq" id="WP_137342298.1">
    <property type="nucleotide sequence ID" value="NZ_BSQH01000009.1"/>
</dbReference>
<keyword evidence="3" id="KW-0285">Flavoprotein</keyword>
<dbReference type="SUPFAM" id="SSF52425">
    <property type="entry name" value="Cryptochrome/photolyase, N-terminal domain"/>
    <property type="match status" value="1"/>
</dbReference>
<feature type="site" description="Electron transfer via tryptophanyl radical" evidence="5">
    <location>
        <position position="314"/>
    </location>
</feature>
<reference evidence="7 8" key="1">
    <citation type="submission" date="2019-05" db="EMBL/GenBank/DDBJ databases">
        <title>Dyadobacter AR-3-8 sp. nov., isolated from arctic soil.</title>
        <authorList>
            <person name="Chaudhary D.K."/>
        </authorList>
    </citation>
    <scope>NUCLEOTIDE SEQUENCE [LARGE SCALE GENOMIC DNA]</scope>
    <source>
        <strain evidence="7 8">AR-3-8</strain>
    </source>
</reference>
<dbReference type="PANTHER" id="PTHR11455">
    <property type="entry name" value="CRYPTOCHROME"/>
    <property type="match status" value="1"/>
</dbReference>
<dbReference type="Gene3D" id="3.40.50.620">
    <property type="entry name" value="HUPs"/>
    <property type="match status" value="1"/>
</dbReference>
<accession>A0A4U6D0M0</accession>
<dbReference type="Pfam" id="PF03441">
    <property type="entry name" value="FAD_binding_7"/>
    <property type="match status" value="1"/>
</dbReference>
<evidence type="ECO:0000256" key="1">
    <source>
        <dbReference type="ARBA" id="ARBA00001932"/>
    </source>
</evidence>
<evidence type="ECO:0000259" key="6">
    <source>
        <dbReference type="PROSITE" id="PS51645"/>
    </source>
</evidence>
<name>A0A4U6D0M0_9BACT</name>
<evidence type="ECO:0000313" key="8">
    <source>
        <dbReference type="Proteomes" id="UP000304900"/>
    </source>
</evidence>
<dbReference type="InterPro" id="IPR006050">
    <property type="entry name" value="DNA_photolyase_N"/>
</dbReference>
<dbReference type="Gene3D" id="1.10.579.10">
    <property type="entry name" value="DNA Cyclobutane Dipyrimidine Photolyase, subunit A, domain 3"/>
    <property type="match status" value="1"/>
</dbReference>
<evidence type="ECO:0000256" key="3">
    <source>
        <dbReference type="ARBA" id="ARBA00022630"/>
    </source>
</evidence>
<dbReference type="AlphaFoldDB" id="A0A4U6D0M0"/>
<feature type="site" description="Electron transfer via tryptophanyl radical" evidence="5">
    <location>
        <position position="390"/>
    </location>
</feature>
<dbReference type="SUPFAM" id="SSF48173">
    <property type="entry name" value="Cryptochrome/photolyase FAD-binding domain"/>
    <property type="match status" value="1"/>
</dbReference>
<organism evidence="7 8">
    <name type="scientific">Dyadobacter frigoris</name>
    <dbReference type="NCBI Taxonomy" id="2576211"/>
    <lineage>
        <taxon>Bacteria</taxon>
        <taxon>Pseudomonadati</taxon>
        <taxon>Bacteroidota</taxon>
        <taxon>Cytophagia</taxon>
        <taxon>Cytophagales</taxon>
        <taxon>Spirosomataceae</taxon>
        <taxon>Dyadobacter</taxon>
    </lineage>
</organism>
<feature type="domain" description="Photolyase/cryptochrome alpha/beta" evidence="6">
    <location>
        <begin position="3"/>
        <end position="137"/>
    </location>
</feature>
<evidence type="ECO:0000256" key="2">
    <source>
        <dbReference type="ARBA" id="ARBA00001974"/>
    </source>
</evidence>
<keyword evidence="8" id="KW-1185">Reference proteome</keyword>
<dbReference type="EMBL" id="SZVO01000011">
    <property type="protein sequence ID" value="TKT89667.1"/>
    <property type="molecule type" value="Genomic_DNA"/>
</dbReference>
<evidence type="ECO:0000313" key="7">
    <source>
        <dbReference type="EMBL" id="TKT89667.1"/>
    </source>
</evidence>
<dbReference type="GO" id="GO:0071949">
    <property type="term" value="F:FAD binding"/>
    <property type="evidence" value="ECO:0007669"/>
    <property type="project" value="TreeGrafter"/>
</dbReference>
<gene>
    <name evidence="7" type="ORF">FDK13_22685</name>
</gene>
<dbReference type="InterPro" id="IPR036155">
    <property type="entry name" value="Crypto/Photolyase_N_sf"/>
</dbReference>
<comment type="cofactor">
    <cofactor evidence="2">
        <name>FAD</name>
        <dbReference type="ChEBI" id="CHEBI:57692"/>
    </cofactor>
</comment>